<dbReference type="GO" id="GO:0006261">
    <property type="term" value="P:DNA-templated DNA replication"/>
    <property type="evidence" value="ECO:0007669"/>
    <property type="project" value="TreeGrafter"/>
</dbReference>
<dbReference type="InterPro" id="IPR051314">
    <property type="entry name" value="AAA_ATPase_RarA/MGS1/WRNIP1"/>
</dbReference>
<dbReference type="GO" id="GO:0005524">
    <property type="term" value="F:ATP binding"/>
    <property type="evidence" value="ECO:0007669"/>
    <property type="project" value="InterPro"/>
</dbReference>
<dbReference type="InterPro" id="IPR027417">
    <property type="entry name" value="P-loop_NTPase"/>
</dbReference>
<dbReference type="EMBL" id="CP097502">
    <property type="protein sequence ID" value="URD73927.1"/>
    <property type="molecule type" value="Genomic_DNA"/>
</dbReference>
<dbReference type="AlphaFoldDB" id="A0A9E7EBL4"/>
<feature type="compositionally biased region" description="Pro residues" evidence="1">
    <location>
        <begin position="117"/>
        <end position="131"/>
    </location>
</feature>
<dbReference type="Gene3D" id="1.10.8.10">
    <property type="entry name" value="DNA helicase RuvA subunit, C-terminal domain"/>
    <property type="match status" value="1"/>
</dbReference>
<dbReference type="Gene3D" id="3.40.50.300">
    <property type="entry name" value="P-loop containing nucleotide triphosphate hydrolases"/>
    <property type="match status" value="1"/>
</dbReference>
<dbReference type="Pfam" id="PF22562">
    <property type="entry name" value="UBA_7"/>
    <property type="match status" value="1"/>
</dbReference>
<dbReference type="Proteomes" id="UP001055439">
    <property type="component" value="Chromosome 1"/>
</dbReference>
<feature type="compositionally biased region" description="Pro residues" evidence="1">
    <location>
        <begin position="76"/>
        <end position="85"/>
    </location>
</feature>
<dbReference type="OrthoDB" id="10265467at2759"/>
<dbReference type="Pfam" id="PF00004">
    <property type="entry name" value="AAA"/>
    <property type="match status" value="1"/>
</dbReference>
<evidence type="ECO:0000256" key="1">
    <source>
        <dbReference type="SAM" id="MobiDB-lite"/>
    </source>
</evidence>
<dbReference type="GO" id="GO:0000731">
    <property type="term" value="P:DNA synthesis involved in DNA repair"/>
    <property type="evidence" value="ECO:0007669"/>
    <property type="project" value="TreeGrafter"/>
</dbReference>
<accession>A0A9E7EBL4</accession>
<evidence type="ECO:0000313" key="3">
    <source>
        <dbReference type="EMBL" id="URD73927.1"/>
    </source>
</evidence>
<dbReference type="GO" id="GO:0008047">
    <property type="term" value="F:enzyme activator activity"/>
    <property type="evidence" value="ECO:0007669"/>
    <property type="project" value="TreeGrafter"/>
</dbReference>
<dbReference type="InterPro" id="IPR003959">
    <property type="entry name" value="ATPase_AAA_core"/>
</dbReference>
<name>A0A9E7EBL4_9LILI</name>
<keyword evidence="4" id="KW-1185">Reference proteome</keyword>
<dbReference type="InterPro" id="IPR015940">
    <property type="entry name" value="UBA"/>
</dbReference>
<dbReference type="InterPro" id="IPR003593">
    <property type="entry name" value="AAA+_ATPase"/>
</dbReference>
<protein>
    <submittedName>
        <fullName evidence="3">MgsA AAA+ ATPase C terminal</fullName>
    </submittedName>
</protein>
<gene>
    <name evidence="3" type="ORF">MUK42_34486</name>
</gene>
<dbReference type="SMART" id="SM00382">
    <property type="entry name" value="AAA"/>
    <property type="match status" value="1"/>
</dbReference>
<feature type="region of interest" description="Disordered" evidence="1">
    <location>
        <begin position="71"/>
        <end position="91"/>
    </location>
</feature>
<organism evidence="3 4">
    <name type="scientific">Musa troglodytarum</name>
    <name type="common">fe'i banana</name>
    <dbReference type="NCBI Taxonomy" id="320322"/>
    <lineage>
        <taxon>Eukaryota</taxon>
        <taxon>Viridiplantae</taxon>
        <taxon>Streptophyta</taxon>
        <taxon>Embryophyta</taxon>
        <taxon>Tracheophyta</taxon>
        <taxon>Spermatophyta</taxon>
        <taxon>Magnoliopsida</taxon>
        <taxon>Liliopsida</taxon>
        <taxon>Zingiberales</taxon>
        <taxon>Musaceae</taxon>
        <taxon>Musa</taxon>
    </lineage>
</organism>
<evidence type="ECO:0000313" key="4">
    <source>
        <dbReference type="Proteomes" id="UP001055439"/>
    </source>
</evidence>
<dbReference type="GO" id="GO:0016887">
    <property type="term" value="F:ATP hydrolysis activity"/>
    <property type="evidence" value="ECO:0007669"/>
    <property type="project" value="InterPro"/>
</dbReference>
<dbReference type="PANTHER" id="PTHR13779">
    <property type="entry name" value="WERNER HELICASE-INTERACTING PROTEIN 1 FAMILY MEMBER"/>
    <property type="match status" value="1"/>
</dbReference>
<dbReference type="PANTHER" id="PTHR13779:SF7">
    <property type="entry name" value="ATPASE WRNIP1"/>
    <property type="match status" value="1"/>
</dbReference>
<evidence type="ECO:0000259" key="2">
    <source>
        <dbReference type="PROSITE" id="PS50030"/>
    </source>
</evidence>
<dbReference type="SUPFAM" id="SSF52540">
    <property type="entry name" value="P-loop containing nucleoside triphosphate hydrolases"/>
    <property type="match status" value="1"/>
</dbReference>
<sequence length="357" mass="37904">MPTVPVTRVSFPLWQGLEINDGNDSSSTRQGRGSMEQLLSMGFSEDLASEALAATGGHSPLAAADWILTRSSSSSVPPPPLPPSQSPSTQPCLERFFASSSAIPKTLNPSSSSAPKTPHPPPSPSSSPSPLPLKRRHSSAAAPLSDRMRPGTLDAIVGQDHLLGPSSLLRSSLLPSLVLWGPPGSGKTTLARALPASLPGSSTFVPLSAVSAGVRDLRDAIDGARRDRSRGRRTVLFVDEIHRFSKSQQDSFLPAIEDGSIILVGATTENPSFQLTTPLLSRCRVLSLQPLKPQHIEALLGRAISDAEKGLQVTTQAPVSVNQEAIDFLGPPLRWRRPCCPQCIRDCGDTSSQSETR</sequence>
<feature type="domain" description="UBA" evidence="2">
    <location>
        <begin position="26"/>
        <end position="70"/>
    </location>
</feature>
<reference evidence="3" key="1">
    <citation type="submission" date="2022-05" db="EMBL/GenBank/DDBJ databases">
        <title>The Musa troglodytarum L. genome provides insights into the mechanism of non-climacteric behaviour and enrichment of carotenoids.</title>
        <authorList>
            <person name="Wang J."/>
        </authorList>
    </citation>
    <scope>NUCLEOTIDE SEQUENCE</scope>
    <source>
        <tissue evidence="3">Leaf</tissue>
    </source>
</reference>
<dbReference type="CDD" id="cd00009">
    <property type="entry name" value="AAA"/>
    <property type="match status" value="1"/>
</dbReference>
<dbReference type="PROSITE" id="PS50030">
    <property type="entry name" value="UBA"/>
    <property type="match status" value="1"/>
</dbReference>
<proteinExistence type="predicted"/>
<dbReference type="FunFam" id="3.40.50.300:FF:000137">
    <property type="entry name" value="Replication-associated recombination protein A"/>
    <property type="match status" value="1"/>
</dbReference>
<dbReference type="GO" id="GO:0005634">
    <property type="term" value="C:nucleus"/>
    <property type="evidence" value="ECO:0007669"/>
    <property type="project" value="TreeGrafter"/>
</dbReference>
<dbReference type="GO" id="GO:0017116">
    <property type="term" value="F:single-stranded DNA helicase activity"/>
    <property type="evidence" value="ECO:0007669"/>
    <property type="project" value="TreeGrafter"/>
</dbReference>
<dbReference type="InterPro" id="IPR009060">
    <property type="entry name" value="UBA-like_sf"/>
</dbReference>
<dbReference type="SUPFAM" id="SSF46934">
    <property type="entry name" value="UBA-like"/>
    <property type="match status" value="1"/>
</dbReference>
<feature type="region of interest" description="Disordered" evidence="1">
    <location>
        <begin position="104"/>
        <end position="147"/>
    </location>
</feature>